<evidence type="ECO:0000256" key="1">
    <source>
        <dbReference type="SAM" id="Phobius"/>
    </source>
</evidence>
<dbReference type="RefSeq" id="WP_132087443.1">
    <property type="nucleotide sequence ID" value="NZ_JANKAQ010000005.1"/>
</dbReference>
<sequence length="185" mass="22091">MLSNYMLFGIIAIAIISYYAFVLPKKDRILFGLYRYRDEVSLYAMNCPGKQETEEYQYLIGLINVEIYLIKNNISFTDFFATTVTTTVENEESVEIIINKIKEDSFMAKIYEESFEIFINYFNRKFKWFGKLCIEPSIFFLEMLTKILRVYKRKKPYEKITKAIFKTTSMSKTYEKYIKMNNTAM</sequence>
<dbReference type="Proteomes" id="UP000295711">
    <property type="component" value="Unassembled WGS sequence"/>
</dbReference>
<dbReference type="AlphaFoldDB" id="A0A4R2LL30"/>
<name>A0A4R2LL30_9FIRM</name>
<gene>
    <name evidence="2" type="ORF">EV212_101172</name>
</gene>
<keyword evidence="1" id="KW-0812">Transmembrane</keyword>
<evidence type="ECO:0000313" key="3">
    <source>
        <dbReference type="Proteomes" id="UP000295711"/>
    </source>
</evidence>
<accession>A0A4R2LL30</accession>
<protein>
    <submittedName>
        <fullName evidence="2">Uncharacterized protein</fullName>
    </submittedName>
</protein>
<dbReference type="EMBL" id="SLXA01000001">
    <property type="protein sequence ID" value="TCO86387.1"/>
    <property type="molecule type" value="Genomic_DNA"/>
</dbReference>
<feature type="transmembrane region" description="Helical" evidence="1">
    <location>
        <begin position="6"/>
        <end position="23"/>
    </location>
</feature>
<reference evidence="2 3" key="1">
    <citation type="submission" date="2019-03" db="EMBL/GenBank/DDBJ databases">
        <title>Genomic Encyclopedia of Type Strains, Phase IV (KMG-IV): sequencing the most valuable type-strain genomes for metagenomic binning, comparative biology and taxonomic classification.</title>
        <authorList>
            <person name="Goeker M."/>
        </authorList>
    </citation>
    <scope>NUCLEOTIDE SEQUENCE [LARGE SCALE GENOMIC DNA]</scope>
    <source>
        <strain evidence="2 3">DSM 28559</strain>
    </source>
</reference>
<keyword evidence="1" id="KW-0472">Membrane</keyword>
<evidence type="ECO:0000313" key="2">
    <source>
        <dbReference type="EMBL" id="TCO86387.1"/>
    </source>
</evidence>
<organism evidence="2 3">
    <name type="scientific">Frisingicoccus caecimuris</name>
    <dbReference type="NCBI Taxonomy" id="1796636"/>
    <lineage>
        <taxon>Bacteria</taxon>
        <taxon>Bacillati</taxon>
        <taxon>Bacillota</taxon>
        <taxon>Clostridia</taxon>
        <taxon>Lachnospirales</taxon>
        <taxon>Lachnospiraceae</taxon>
        <taxon>Frisingicoccus</taxon>
    </lineage>
</organism>
<keyword evidence="3" id="KW-1185">Reference proteome</keyword>
<proteinExistence type="predicted"/>
<keyword evidence="1" id="KW-1133">Transmembrane helix</keyword>
<comment type="caution">
    <text evidence="2">The sequence shown here is derived from an EMBL/GenBank/DDBJ whole genome shotgun (WGS) entry which is preliminary data.</text>
</comment>